<dbReference type="InterPro" id="IPR018712">
    <property type="entry name" value="Tle1-like_cat"/>
</dbReference>
<dbReference type="PANTHER" id="PTHR33840:SF1">
    <property type="entry name" value="TLE1 PHOSPHOLIPASE DOMAIN-CONTAINING PROTEIN"/>
    <property type="match status" value="1"/>
</dbReference>
<dbReference type="AlphaFoldDB" id="A0AAU7TYU5"/>
<evidence type="ECO:0000313" key="4">
    <source>
        <dbReference type="EMBL" id="XBV45725.1"/>
    </source>
</evidence>
<dbReference type="Pfam" id="PF09994">
    <property type="entry name" value="T6SS_Tle1-like_cat"/>
    <property type="match status" value="2"/>
</dbReference>
<feature type="domain" description="T6SS Phospholipase effector Tle1-like catalytic" evidence="2">
    <location>
        <begin position="67"/>
        <end position="238"/>
    </location>
</feature>
<feature type="domain" description="T6SS Phospholipase effector Tle1-like catalytic" evidence="2">
    <location>
        <begin position="256"/>
        <end position="376"/>
    </location>
</feature>
<name>A0AAU7TYU5_9GAMM</name>
<evidence type="ECO:0000259" key="2">
    <source>
        <dbReference type="Pfam" id="PF09994"/>
    </source>
</evidence>
<reference evidence="4" key="1">
    <citation type="submission" date="2024-06" db="EMBL/GenBank/DDBJ databases">
        <title>Multiomics insights into the TNT degradation mechanism by Pantoea sp. BJ2 isolated from an ammunition destruction site.</title>
        <authorList>
            <person name="Luo J."/>
        </authorList>
    </citation>
    <scope>NUCLEOTIDE SEQUENCE</scope>
    <source>
        <strain evidence="4">BJ2</strain>
    </source>
</reference>
<dbReference type="InterPro" id="IPR054388">
    <property type="entry name" value="Tle1-like_C"/>
</dbReference>
<gene>
    <name evidence="4" type="ORF">AAF463_05235</name>
</gene>
<dbReference type="EMBL" id="CP158292">
    <property type="protein sequence ID" value="XBV45725.1"/>
    <property type="molecule type" value="Genomic_DNA"/>
</dbReference>
<dbReference type="RefSeq" id="WP_350261649.1">
    <property type="nucleotide sequence ID" value="NZ_CP158292.1"/>
</dbReference>
<dbReference type="PANTHER" id="PTHR33840">
    <property type="match status" value="1"/>
</dbReference>
<evidence type="ECO:0000259" key="3">
    <source>
        <dbReference type="Pfam" id="PF22137"/>
    </source>
</evidence>
<proteinExistence type="predicted"/>
<organism evidence="4">
    <name type="scientific">Pantoea sp. BJ2</name>
    <dbReference type="NCBI Taxonomy" id="3141322"/>
    <lineage>
        <taxon>Bacteria</taxon>
        <taxon>Pseudomonadati</taxon>
        <taxon>Pseudomonadota</taxon>
        <taxon>Gammaproteobacteria</taxon>
        <taxon>Enterobacterales</taxon>
        <taxon>Erwiniaceae</taxon>
        <taxon>Pantoea</taxon>
    </lineage>
</organism>
<feature type="domain" description="T6SS Phospholipase effector Tle1-like C-terminal" evidence="3">
    <location>
        <begin position="420"/>
        <end position="705"/>
    </location>
</feature>
<evidence type="ECO:0000256" key="1">
    <source>
        <dbReference type="SAM" id="MobiDB-lite"/>
    </source>
</evidence>
<feature type="region of interest" description="Disordered" evidence="1">
    <location>
        <begin position="519"/>
        <end position="546"/>
    </location>
</feature>
<accession>A0AAU7TYU5</accession>
<dbReference type="Pfam" id="PF22137">
    <property type="entry name" value="T6SS_Tle1-like_C"/>
    <property type="match status" value="1"/>
</dbReference>
<protein>
    <submittedName>
        <fullName evidence="4">DUF2235 domain-containing protein</fullName>
    </submittedName>
</protein>
<feature type="compositionally biased region" description="Basic and acidic residues" evidence="1">
    <location>
        <begin position="519"/>
        <end position="533"/>
    </location>
</feature>
<sequence length="770" mass="84942">MSREMNLALPCFAPPLFPDSGRLPLSETQVNANYKKQICEENDYRASLAEESSKKGIIPCCQSLHISLFFDGTGNNEENDTRVAKPTHPTNIAKLFHATYDKTAETEGYFSYYIPGVGTPFPKIGEMDYSNDGLAFAAGGEDRINWALLRVVNALTYAITKGAKRLDDGVAKGMLPSMQARGAFSGEVNRRNAINPLLKALEGQAAQTQQPHLLGIKLFIYGFSRGAAEARTFVNWLTQLPDPKLKNDHLQLAGLPISIEFLGLLDTVASVGAAHMVPGAAGHMGWADNSQQLPDERKFPGLIKCCRHFVAAHEQRLCFPLDSVRRPDGSYPANTQEVIYPGMHSDVGGGYPPGDQGKSCNGTGEILSQIVLHDMYAAAFESGAPLLVHPSAITLLIKDISPSRVMSGDSVTEFAVAPMLAKRFNIWRQTLLNTTLQGSEEPGDTSEGYRAYQLSQTLESALIDQIGWITAWRIGRYAHGSMLPQGDKFAHSFFNKAPQLTPEELKKEADDHKAAVKALDSRRAEAKKSRLPLDESLQGKPDLDPTNAQYQLREAAREFQHDYRLWRRDINGGLIDKTAQIVLDVIPKHAIFLINGDDEDAEYAQMKADGNRRYPQLFTDKLGTGIRTQPRAELLTLFDEQIHDSRAWFMQSALGGREPWGGYFRYRMIYCGNQTNKNLRLISVEGKVINAAPTSNNVIYFIEPKTAYNNVTYKVKDMATGIVQTLTPPEATTRPGTAVALARTSVVSEQHQAMMTSAVDMLKSSGARVV</sequence>